<name>A0A3N4I6S8_ASCIM</name>
<dbReference type="SUPFAM" id="SSF46565">
    <property type="entry name" value="Chaperone J-domain"/>
    <property type="match status" value="1"/>
</dbReference>
<keyword evidence="5" id="KW-1185">Reference proteome</keyword>
<feature type="compositionally biased region" description="Low complexity" evidence="2">
    <location>
        <begin position="556"/>
        <end position="582"/>
    </location>
</feature>
<accession>A0A3N4I6S8</accession>
<evidence type="ECO:0000256" key="1">
    <source>
        <dbReference type="ARBA" id="ARBA00023186"/>
    </source>
</evidence>
<protein>
    <recommendedName>
        <fullName evidence="3">J domain-containing protein</fullName>
    </recommendedName>
</protein>
<dbReference type="Proteomes" id="UP000275078">
    <property type="component" value="Unassembled WGS sequence"/>
</dbReference>
<dbReference type="OrthoDB" id="442087at2759"/>
<dbReference type="AlphaFoldDB" id="A0A3N4I6S8"/>
<feature type="region of interest" description="Disordered" evidence="2">
    <location>
        <begin position="82"/>
        <end position="716"/>
    </location>
</feature>
<dbReference type="InterPro" id="IPR018253">
    <property type="entry name" value="DnaJ_domain_CS"/>
</dbReference>
<dbReference type="InterPro" id="IPR001623">
    <property type="entry name" value="DnaJ_domain"/>
</dbReference>
<dbReference type="EMBL" id="ML119682">
    <property type="protein sequence ID" value="RPA81156.1"/>
    <property type="molecule type" value="Genomic_DNA"/>
</dbReference>
<evidence type="ECO:0000256" key="2">
    <source>
        <dbReference type="SAM" id="MobiDB-lite"/>
    </source>
</evidence>
<dbReference type="Pfam" id="PF00226">
    <property type="entry name" value="DnaJ"/>
    <property type="match status" value="1"/>
</dbReference>
<feature type="compositionally biased region" description="Basic and acidic residues" evidence="2">
    <location>
        <begin position="99"/>
        <end position="110"/>
    </location>
</feature>
<dbReference type="PRINTS" id="PR00625">
    <property type="entry name" value="JDOMAIN"/>
</dbReference>
<reference evidence="4 5" key="1">
    <citation type="journal article" date="2018" name="Nat. Ecol. Evol.">
        <title>Pezizomycetes genomes reveal the molecular basis of ectomycorrhizal truffle lifestyle.</title>
        <authorList>
            <person name="Murat C."/>
            <person name="Payen T."/>
            <person name="Noel B."/>
            <person name="Kuo A."/>
            <person name="Morin E."/>
            <person name="Chen J."/>
            <person name="Kohler A."/>
            <person name="Krizsan K."/>
            <person name="Balestrini R."/>
            <person name="Da Silva C."/>
            <person name="Montanini B."/>
            <person name="Hainaut M."/>
            <person name="Levati E."/>
            <person name="Barry K.W."/>
            <person name="Belfiori B."/>
            <person name="Cichocki N."/>
            <person name="Clum A."/>
            <person name="Dockter R.B."/>
            <person name="Fauchery L."/>
            <person name="Guy J."/>
            <person name="Iotti M."/>
            <person name="Le Tacon F."/>
            <person name="Lindquist E.A."/>
            <person name="Lipzen A."/>
            <person name="Malagnac F."/>
            <person name="Mello A."/>
            <person name="Molinier V."/>
            <person name="Miyauchi S."/>
            <person name="Poulain J."/>
            <person name="Riccioni C."/>
            <person name="Rubini A."/>
            <person name="Sitrit Y."/>
            <person name="Splivallo R."/>
            <person name="Traeger S."/>
            <person name="Wang M."/>
            <person name="Zifcakova L."/>
            <person name="Wipf D."/>
            <person name="Zambonelli A."/>
            <person name="Paolocci F."/>
            <person name="Nowrousian M."/>
            <person name="Ottonello S."/>
            <person name="Baldrian P."/>
            <person name="Spatafora J.W."/>
            <person name="Henrissat B."/>
            <person name="Nagy L.G."/>
            <person name="Aury J.M."/>
            <person name="Wincker P."/>
            <person name="Grigoriev I.V."/>
            <person name="Bonfante P."/>
            <person name="Martin F.M."/>
        </authorList>
    </citation>
    <scope>NUCLEOTIDE SEQUENCE [LARGE SCALE GENOMIC DNA]</scope>
    <source>
        <strain evidence="4 5">RN42</strain>
    </source>
</reference>
<keyword evidence="1" id="KW-0143">Chaperone</keyword>
<evidence type="ECO:0000313" key="5">
    <source>
        <dbReference type="Proteomes" id="UP000275078"/>
    </source>
</evidence>
<feature type="compositionally biased region" description="Polar residues" evidence="2">
    <location>
        <begin position="369"/>
        <end position="406"/>
    </location>
</feature>
<organism evidence="4 5">
    <name type="scientific">Ascobolus immersus RN42</name>
    <dbReference type="NCBI Taxonomy" id="1160509"/>
    <lineage>
        <taxon>Eukaryota</taxon>
        <taxon>Fungi</taxon>
        <taxon>Dikarya</taxon>
        <taxon>Ascomycota</taxon>
        <taxon>Pezizomycotina</taxon>
        <taxon>Pezizomycetes</taxon>
        <taxon>Pezizales</taxon>
        <taxon>Ascobolaceae</taxon>
        <taxon>Ascobolus</taxon>
    </lineage>
</organism>
<dbReference type="SMART" id="SM00271">
    <property type="entry name" value="DnaJ"/>
    <property type="match status" value="1"/>
</dbReference>
<gene>
    <name evidence="4" type="ORF">BJ508DRAFT_326765</name>
</gene>
<dbReference type="InterPro" id="IPR036869">
    <property type="entry name" value="J_dom_sf"/>
</dbReference>
<proteinExistence type="predicted"/>
<dbReference type="Gene3D" id="1.10.287.110">
    <property type="entry name" value="DnaJ domain"/>
    <property type="match status" value="1"/>
</dbReference>
<dbReference type="CDD" id="cd06257">
    <property type="entry name" value="DnaJ"/>
    <property type="match status" value="1"/>
</dbReference>
<feature type="compositionally biased region" description="Basic and acidic residues" evidence="2">
    <location>
        <begin position="162"/>
        <end position="175"/>
    </location>
</feature>
<dbReference type="PROSITE" id="PS00636">
    <property type="entry name" value="DNAJ_1"/>
    <property type="match status" value="1"/>
</dbReference>
<feature type="compositionally biased region" description="Polar residues" evidence="2">
    <location>
        <begin position="239"/>
        <end position="249"/>
    </location>
</feature>
<feature type="domain" description="J" evidence="3">
    <location>
        <begin position="7"/>
        <end position="72"/>
    </location>
</feature>
<feature type="compositionally biased region" description="Polar residues" evidence="2">
    <location>
        <begin position="505"/>
        <end position="515"/>
    </location>
</feature>
<feature type="compositionally biased region" description="Polar residues" evidence="2">
    <location>
        <begin position="176"/>
        <end position="193"/>
    </location>
</feature>
<dbReference type="PANTHER" id="PTHR44145:SF3">
    <property type="entry name" value="DNAJ HOMOLOG SUBFAMILY A MEMBER 3, MITOCHONDRIAL"/>
    <property type="match status" value="1"/>
</dbReference>
<sequence>MPDPLPDHYEALKLRVTATQQEIKAAYKKLALLYHPDRNRDDEEATKKFQTIQAAYEVLNDVQKRTQYDRLRMHTPSIRVRMSTSQPKAPTAPTARQYESARARMREEQGRASTGYGYRAAPAYGTYDPYGSRSYQRPPDSESSTRAHSGHSTTASGWSKTKATEDFGYGRERKASTSNPKMGTHKGNNNIWSETPDERTPRRSPPLRREGASSTGPHVGAGHYAYMQDRARSRGASPQPWQERTSAPYSFTPGEKYSYSRPSPPPAPRTREPTTKKKSSRDTPSSGRRTDPDSGDDDSFTPAFQRHATRSKPKARPAHSYAIPISSDEDSDDDSFGARKAKAEKERAKAKTRPTRASTTGNPPPQNPDYLSSSYNKANGTTRATRVPSPSYNMPPQRPSTYSQPHGYQAHQPPSGAHAYAPHAPPPPTQSQPQSQTHQRSDGRPGLQPTFSYDPLRPPNVWSYRMDSRDDSFNLSDDYSKYNKAAPPPSQQPSFSQFDPKNPFNFASTGTRPSSETPPIPPPAAQHSTSNGLYGDPLNKYGDFPGNIPAFGSADPSKPTSSQSQSQSQSQAQNSQPQTPSQWTPEAWSAFNPADWLSPNSNSTPFNKKSEPNLRSKGKGPIRTNSVPRFEDLSKNLNLDADPTPTSRAGSKSVPPPTAEESQERTTGNTRKSVGRESVQPMDIDPPTSNGPNIVNVEPPMSPGQSSSVPPPSNPTINIQPINPTQQGTESPIKSPIGSTEFTFQSPLNVKLNLGESFPFSFNPVATKTGSGPQAPRTAPIPQTAFAGAASTNKPPASATASTFNTADLKESLFSSKGFAADLADTLPFKSKAAANINLPDEEDELVPLKLVAPQKPPSLPEDLKRSNPKAIQAYNEYYNLIQIYIKAYQIWEGTLVNQMKAVVDETGSFVSGLKEVDDDEELGKKDKTFVTGPDLLDGRKKRRLMQKLADKKRIREHWDKHQIVFENTLATFYEVREWLQTHKQ</sequence>
<evidence type="ECO:0000259" key="3">
    <source>
        <dbReference type="PROSITE" id="PS50076"/>
    </source>
</evidence>
<evidence type="ECO:0000313" key="4">
    <source>
        <dbReference type="EMBL" id="RPA81156.1"/>
    </source>
</evidence>
<feature type="compositionally biased region" description="Polar residues" evidence="2">
    <location>
        <begin position="598"/>
        <end position="607"/>
    </location>
</feature>
<dbReference type="PANTHER" id="PTHR44145">
    <property type="entry name" value="DNAJ HOMOLOG SUBFAMILY A MEMBER 3, MITOCHONDRIAL"/>
    <property type="match status" value="1"/>
</dbReference>
<feature type="compositionally biased region" description="Basic residues" evidence="2">
    <location>
        <begin position="307"/>
        <end position="317"/>
    </location>
</feature>
<dbReference type="PROSITE" id="PS50076">
    <property type="entry name" value="DNAJ_2"/>
    <property type="match status" value="1"/>
</dbReference>
<dbReference type="InterPro" id="IPR051938">
    <property type="entry name" value="Apopto_cytoskel_mod"/>
</dbReference>
<dbReference type="STRING" id="1160509.A0A3N4I6S8"/>
<feature type="compositionally biased region" description="Basic and acidic residues" evidence="2">
    <location>
        <begin position="196"/>
        <end position="211"/>
    </location>
</feature>
<feature type="compositionally biased region" description="Polar residues" evidence="2">
    <location>
        <begin position="146"/>
        <end position="161"/>
    </location>
</feature>
<feature type="compositionally biased region" description="Low complexity" evidence="2">
    <location>
        <begin position="413"/>
        <end position="422"/>
    </location>
</feature>